<sequence>MLNYARFLTPVAKAREPSPIRALQPLMAIPGMISLGGGLPNPTTFPFASIDVTLDSGDKVHLQGPELAASLQYTLTAGFPQMTDWINSYISRFHRPQYRDWTTCVTTGSQDALTKAFDMLLTDKDCMIVDNPTYPGALSSLKPIGCRLVGIETDDFGMIPEELEKNLQLLRNENVLPKAIYTTPIGQNPAGTTLPLARKQKIYEICSRYDILILEDDPYYFLVLEEQDKDPLFPFASNTQLCSPPASFMSMDVDGRVLRFDSLSKVLSSGIRIGWVSGPKPLVERINLHMQANELHTCSLSQCITAALLRQWGDDGLSNHIARIQGLYRSRRDAFFKSLDTHLSGLVHCAKPVAGMFAWMRLNGIEDSSSLIQNEARERKVLAVPGSAFLPDPSRKSSWVRASFSIASDGDMDEALRRLAECVKLAQNVQQ</sequence>
<dbReference type="Pfam" id="PF00155">
    <property type="entry name" value="Aminotran_1_2"/>
    <property type="match status" value="1"/>
</dbReference>
<feature type="domain" description="Aminotransferase class I/classII large" evidence="5">
    <location>
        <begin position="73"/>
        <end position="419"/>
    </location>
</feature>
<protein>
    <submittedName>
        <fullName evidence="6">Mitochondrial lysine biosynthesis alpha-ketoadipate glutamate aminotransferase</fullName>
    </submittedName>
</protein>
<dbReference type="GO" id="GO:1901605">
    <property type="term" value="P:alpha-amino acid metabolic process"/>
    <property type="evidence" value="ECO:0007669"/>
    <property type="project" value="TreeGrafter"/>
</dbReference>
<evidence type="ECO:0000259" key="5">
    <source>
        <dbReference type="Pfam" id="PF00155"/>
    </source>
</evidence>
<keyword evidence="3" id="KW-0808">Transferase</keyword>
<keyword evidence="7" id="KW-1185">Reference proteome</keyword>
<dbReference type="CDD" id="cd00609">
    <property type="entry name" value="AAT_like"/>
    <property type="match status" value="1"/>
</dbReference>
<dbReference type="OrthoDB" id="691673at2759"/>
<organism evidence="6 7">
    <name type="scientific">Andalucia godoyi</name>
    <name type="common">Flagellate</name>
    <dbReference type="NCBI Taxonomy" id="505711"/>
    <lineage>
        <taxon>Eukaryota</taxon>
        <taxon>Discoba</taxon>
        <taxon>Jakobida</taxon>
        <taxon>Andalucina</taxon>
        <taxon>Andaluciidae</taxon>
        <taxon>Andalucia</taxon>
    </lineage>
</organism>
<name>A0A8K0AHS8_ANDGO</name>
<dbReference type="InterPro" id="IPR015421">
    <property type="entry name" value="PyrdxlP-dep_Trfase_major"/>
</dbReference>
<dbReference type="InterPro" id="IPR050859">
    <property type="entry name" value="Class-I_PLP-dep_aminotransf"/>
</dbReference>
<evidence type="ECO:0000256" key="3">
    <source>
        <dbReference type="ARBA" id="ARBA00022679"/>
    </source>
</evidence>
<dbReference type="FunFam" id="3.90.1150.10:FF:000166">
    <property type="entry name" value="Kynurenine/alpha-aminoadipate aminotransferase, mitochondrial"/>
    <property type="match status" value="1"/>
</dbReference>
<gene>
    <name evidence="6" type="ORF">ANDGO_02279</name>
</gene>
<evidence type="ECO:0000256" key="1">
    <source>
        <dbReference type="ARBA" id="ARBA00001933"/>
    </source>
</evidence>
<comment type="cofactor">
    <cofactor evidence="1">
        <name>pyridoxal 5'-phosphate</name>
        <dbReference type="ChEBI" id="CHEBI:597326"/>
    </cofactor>
</comment>
<dbReference type="PANTHER" id="PTHR42790">
    <property type="entry name" value="AMINOTRANSFERASE"/>
    <property type="match status" value="1"/>
</dbReference>
<dbReference type="PANTHER" id="PTHR42790:SF19">
    <property type="entry name" value="KYNURENINE_ALPHA-AMINOADIPATE AMINOTRANSFERASE, MITOCHONDRIAL"/>
    <property type="match status" value="1"/>
</dbReference>
<dbReference type="AlphaFoldDB" id="A0A8K0AHS8"/>
<dbReference type="InterPro" id="IPR004839">
    <property type="entry name" value="Aminotransferase_I/II_large"/>
</dbReference>
<comment type="caution">
    <text evidence="6">The sequence shown here is derived from an EMBL/GenBank/DDBJ whole genome shotgun (WGS) entry which is preliminary data.</text>
</comment>
<dbReference type="Proteomes" id="UP000799049">
    <property type="component" value="Unassembled WGS sequence"/>
</dbReference>
<proteinExistence type="predicted"/>
<dbReference type="GO" id="GO:0030170">
    <property type="term" value="F:pyridoxal phosphate binding"/>
    <property type="evidence" value="ECO:0007669"/>
    <property type="project" value="InterPro"/>
</dbReference>
<evidence type="ECO:0000256" key="4">
    <source>
        <dbReference type="ARBA" id="ARBA00022898"/>
    </source>
</evidence>
<accession>A0A8K0AHS8</accession>
<dbReference type="Gene3D" id="3.40.640.10">
    <property type="entry name" value="Type I PLP-dependent aspartate aminotransferase-like (Major domain)"/>
    <property type="match status" value="1"/>
</dbReference>
<dbReference type="SUPFAM" id="SSF53383">
    <property type="entry name" value="PLP-dependent transferases"/>
    <property type="match status" value="1"/>
</dbReference>
<keyword evidence="2 6" id="KW-0032">Aminotransferase</keyword>
<evidence type="ECO:0000256" key="2">
    <source>
        <dbReference type="ARBA" id="ARBA00022576"/>
    </source>
</evidence>
<dbReference type="GO" id="GO:0008483">
    <property type="term" value="F:transaminase activity"/>
    <property type="evidence" value="ECO:0007669"/>
    <property type="project" value="UniProtKB-KW"/>
</dbReference>
<reference evidence="6" key="1">
    <citation type="submission" date="2019-09" db="EMBL/GenBank/DDBJ databases">
        <title>The Mitochondrial Proteome of the Jakobid, Andalucia godoyi, a Protist With the Most Gene-Rich and Bacteria-Like Mitochondrial Genome.</title>
        <authorList>
            <person name="Gray M.W."/>
            <person name="Burger G."/>
            <person name="Derelle R."/>
            <person name="Klimes V."/>
            <person name="Leger M."/>
            <person name="Sarrasin M."/>
            <person name="Vlcek C."/>
            <person name="Roger A.J."/>
            <person name="Elias M."/>
            <person name="Lang B.F."/>
        </authorList>
    </citation>
    <scope>NUCLEOTIDE SEQUENCE</scope>
    <source>
        <strain evidence="6">And28</strain>
    </source>
</reference>
<dbReference type="InterPro" id="IPR015424">
    <property type="entry name" value="PyrdxlP-dep_Trfase"/>
</dbReference>
<keyword evidence="4" id="KW-0663">Pyridoxal phosphate</keyword>
<evidence type="ECO:0000313" key="6">
    <source>
        <dbReference type="EMBL" id="KAF0853145.1"/>
    </source>
</evidence>
<dbReference type="EMBL" id="VRVR01000001">
    <property type="protein sequence ID" value="KAF0853145.1"/>
    <property type="molecule type" value="Genomic_DNA"/>
</dbReference>
<evidence type="ECO:0000313" key="7">
    <source>
        <dbReference type="Proteomes" id="UP000799049"/>
    </source>
</evidence>